<dbReference type="Proteomes" id="UP001056120">
    <property type="component" value="Linkage Group LG04"/>
</dbReference>
<protein>
    <submittedName>
        <fullName evidence="1">Uncharacterized protein</fullName>
    </submittedName>
</protein>
<keyword evidence="2" id="KW-1185">Reference proteome</keyword>
<dbReference type="EMBL" id="CM042021">
    <property type="protein sequence ID" value="KAI3819173.1"/>
    <property type="molecule type" value="Genomic_DNA"/>
</dbReference>
<reference evidence="2" key="1">
    <citation type="journal article" date="2022" name="Mol. Ecol. Resour.">
        <title>The genomes of chicory, endive, great burdock and yacon provide insights into Asteraceae palaeo-polyploidization history and plant inulin production.</title>
        <authorList>
            <person name="Fan W."/>
            <person name="Wang S."/>
            <person name="Wang H."/>
            <person name="Wang A."/>
            <person name="Jiang F."/>
            <person name="Liu H."/>
            <person name="Zhao H."/>
            <person name="Xu D."/>
            <person name="Zhang Y."/>
        </authorList>
    </citation>
    <scope>NUCLEOTIDE SEQUENCE [LARGE SCALE GENOMIC DNA]</scope>
    <source>
        <strain evidence="2">cv. Yunnan</strain>
    </source>
</reference>
<evidence type="ECO:0000313" key="1">
    <source>
        <dbReference type="EMBL" id="KAI3819173.1"/>
    </source>
</evidence>
<evidence type="ECO:0000313" key="2">
    <source>
        <dbReference type="Proteomes" id="UP001056120"/>
    </source>
</evidence>
<gene>
    <name evidence="1" type="ORF">L1987_12998</name>
</gene>
<proteinExistence type="predicted"/>
<name>A0ACB9JFA0_9ASTR</name>
<reference evidence="1 2" key="2">
    <citation type="journal article" date="2022" name="Mol. Ecol. Resour.">
        <title>The genomes of chicory, endive, great burdock and yacon provide insights into Asteraceae paleo-polyploidization history and plant inulin production.</title>
        <authorList>
            <person name="Fan W."/>
            <person name="Wang S."/>
            <person name="Wang H."/>
            <person name="Wang A."/>
            <person name="Jiang F."/>
            <person name="Liu H."/>
            <person name="Zhao H."/>
            <person name="Xu D."/>
            <person name="Zhang Y."/>
        </authorList>
    </citation>
    <scope>NUCLEOTIDE SEQUENCE [LARGE SCALE GENOMIC DNA]</scope>
    <source>
        <strain evidence="2">cv. Yunnan</strain>
        <tissue evidence="1">Leaves</tissue>
    </source>
</reference>
<sequence length="115" mass="13334">MALNSITCSSNLYPPPSSLRKIENPFRERWLQLGISLLQQPLILLLHSFVKNIPPDDQESVSDTVESFFLVNHHDNYLTHQLDNMNKFKDHESWEIIHIPDKAPFPPHQQPAVKV</sequence>
<comment type="caution">
    <text evidence="1">The sequence shown here is derived from an EMBL/GenBank/DDBJ whole genome shotgun (WGS) entry which is preliminary data.</text>
</comment>
<organism evidence="1 2">
    <name type="scientific">Smallanthus sonchifolius</name>
    <dbReference type="NCBI Taxonomy" id="185202"/>
    <lineage>
        <taxon>Eukaryota</taxon>
        <taxon>Viridiplantae</taxon>
        <taxon>Streptophyta</taxon>
        <taxon>Embryophyta</taxon>
        <taxon>Tracheophyta</taxon>
        <taxon>Spermatophyta</taxon>
        <taxon>Magnoliopsida</taxon>
        <taxon>eudicotyledons</taxon>
        <taxon>Gunneridae</taxon>
        <taxon>Pentapetalae</taxon>
        <taxon>asterids</taxon>
        <taxon>campanulids</taxon>
        <taxon>Asterales</taxon>
        <taxon>Asteraceae</taxon>
        <taxon>Asteroideae</taxon>
        <taxon>Heliantheae alliance</taxon>
        <taxon>Millerieae</taxon>
        <taxon>Smallanthus</taxon>
    </lineage>
</organism>
<accession>A0ACB9JFA0</accession>